<dbReference type="Pfam" id="PF00201">
    <property type="entry name" value="UDPGT"/>
    <property type="match status" value="1"/>
</dbReference>
<dbReference type="Proteomes" id="UP001161247">
    <property type="component" value="Chromosome 1"/>
</dbReference>
<dbReference type="EMBL" id="OX459118">
    <property type="protein sequence ID" value="CAI9091599.1"/>
    <property type="molecule type" value="Genomic_DNA"/>
</dbReference>
<accession>A0AAV1CAD4</accession>
<name>A0AAV1CAD4_OLDCO</name>
<dbReference type="FunFam" id="3.40.50.2000:FF:000040">
    <property type="entry name" value="UDP-glycosyltransferase 76C1"/>
    <property type="match status" value="1"/>
</dbReference>
<keyword evidence="4" id="KW-1185">Reference proteome</keyword>
<dbReference type="SUPFAM" id="SSF53756">
    <property type="entry name" value="UDP-Glycosyltransferase/glycogen phosphorylase"/>
    <property type="match status" value="1"/>
</dbReference>
<dbReference type="GO" id="GO:0080044">
    <property type="term" value="F:quercetin 7-O-glucosyltransferase activity"/>
    <property type="evidence" value="ECO:0007669"/>
    <property type="project" value="TreeGrafter"/>
</dbReference>
<dbReference type="PANTHER" id="PTHR11926:SF1464">
    <property type="entry name" value="UDP-GLYCOSYLTRANSFERASE 76B1-LIKE"/>
    <property type="match status" value="1"/>
</dbReference>
<organism evidence="3 4">
    <name type="scientific">Oldenlandia corymbosa var. corymbosa</name>
    <dbReference type="NCBI Taxonomy" id="529605"/>
    <lineage>
        <taxon>Eukaryota</taxon>
        <taxon>Viridiplantae</taxon>
        <taxon>Streptophyta</taxon>
        <taxon>Embryophyta</taxon>
        <taxon>Tracheophyta</taxon>
        <taxon>Spermatophyta</taxon>
        <taxon>Magnoliopsida</taxon>
        <taxon>eudicotyledons</taxon>
        <taxon>Gunneridae</taxon>
        <taxon>Pentapetalae</taxon>
        <taxon>asterids</taxon>
        <taxon>lamiids</taxon>
        <taxon>Gentianales</taxon>
        <taxon>Rubiaceae</taxon>
        <taxon>Rubioideae</taxon>
        <taxon>Spermacoceae</taxon>
        <taxon>Hedyotis-Oldenlandia complex</taxon>
        <taxon>Oldenlandia</taxon>
    </lineage>
</organism>
<dbReference type="InterPro" id="IPR002213">
    <property type="entry name" value="UDP_glucos_trans"/>
</dbReference>
<evidence type="ECO:0000256" key="1">
    <source>
        <dbReference type="ARBA" id="ARBA00009995"/>
    </source>
</evidence>
<dbReference type="GO" id="GO:0080043">
    <property type="term" value="F:quercetin 3-O-glucosyltransferase activity"/>
    <property type="evidence" value="ECO:0007669"/>
    <property type="project" value="TreeGrafter"/>
</dbReference>
<gene>
    <name evidence="3" type="ORF">OLC1_LOCUS3487</name>
</gene>
<dbReference type="PANTHER" id="PTHR11926">
    <property type="entry name" value="GLUCOSYL/GLUCURONOSYL TRANSFERASES"/>
    <property type="match status" value="1"/>
</dbReference>
<evidence type="ECO:0000256" key="2">
    <source>
        <dbReference type="ARBA" id="ARBA00022679"/>
    </source>
</evidence>
<protein>
    <submittedName>
        <fullName evidence="3">OLC1v1026671C1</fullName>
    </submittedName>
</protein>
<dbReference type="AlphaFoldDB" id="A0AAV1CAD4"/>
<reference evidence="3" key="1">
    <citation type="submission" date="2023-03" db="EMBL/GenBank/DDBJ databases">
        <authorList>
            <person name="Julca I."/>
        </authorList>
    </citation>
    <scope>NUCLEOTIDE SEQUENCE</scope>
</reference>
<evidence type="ECO:0000313" key="3">
    <source>
        <dbReference type="EMBL" id="CAI9091599.1"/>
    </source>
</evidence>
<keyword evidence="2" id="KW-0808">Transferase</keyword>
<evidence type="ECO:0000313" key="4">
    <source>
        <dbReference type="Proteomes" id="UP001161247"/>
    </source>
</evidence>
<proteinExistence type="inferred from homology"/>
<dbReference type="CDD" id="cd03784">
    <property type="entry name" value="GT1_Gtf-like"/>
    <property type="match status" value="1"/>
</dbReference>
<dbReference type="FunFam" id="3.40.50.2000:FF:000120">
    <property type="entry name" value="UDP-glycosyltransferase 76C1"/>
    <property type="match status" value="1"/>
</dbReference>
<sequence length="459" mass="51570">MEAVHGNSNLETKKGKRLILFPAPLQGHINPVIQLANILHAKGFDIIIVHTKFNSIDQSKYPHFTFHSIQDGLLEHEASTSDVVDLMIKLNGNCVQPFGECLANLLSDGQTKPVISCLIIDSFWYFTRELGDRFKLPILAFRTVSVCSALAFNSLLLFQKLGYLSKPDSELEEEIPEFPPLRMKDIPVIKSRYPDGIFKLISSILESNRAASGLIFNSFRELEEPALTKISQECQSPTFAIGPFLKYFPASPSSLMEPDQSAIHWLNKQAPKSVIYVSFGSTVHLNEAQMSEVASVIANSVRPFLWVVRPGLVRNSFRVENLLNGFLEAVNRRVHIVNWAPQQEVLAHPAIGGFWTHSGWNSTLESICEGVPMICSPFYGDQLINSRFVNDVWKIGLRVEKGLVKGEIERVIERLMDEKEGKEIRERVLSYKEKINACTEEGGSSQQSLQGLIDRILSF</sequence>
<dbReference type="GO" id="GO:1900994">
    <property type="term" value="P:(-)-secologanin biosynthetic process"/>
    <property type="evidence" value="ECO:0007669"/>
    <property type="project" value="UniProtKB-ARBA"/>
</dbReference>
<dbReference type="Gene3D" id="3.40.50.2000">
    <property type="entry name" value="Glycogen Phosphorylase B"/>
    <property type="match status" value="2"/>
</dbReference>
<comment type="similarity">
    <text evidence="1">Belongs to the UDP-glycosyltransferase family.</text>
</comment>